<reference evidence="3" key="2">
    <citation type="submission" date="2020-04" db="EMBL/GenBank/DDBJ databases">
        <authorList>
            <consortium name="NCBI Genome Project"/>
        </authorList>
    </citation>
    <scope>NUCLEOTIDE SEQUENCE</scope>
    <source>
        <strain evidence="3">CBS 304.34</strain>
    </source>
</reference>
<dbReference type="EMBL" id="MU003693">
    <property type="protein sequence ID" value="KAF2816468.1"/>
    <property type="molecule type" value="Genomic_DNA"/>
</dbReference>
<evidence type="ECO:0000313" key="3">
    <source>
        <dbReference type="RefSeq" id="XP_033583432.1"/>
    </source>
</evidence>
<name>A0A6A6Z6N2_9PEZI</name>
<sequence>MATPTFLHDVLHLVERNGSQSVPADLAGDIIRGALTFVLKTQHTPVFLEGRPRERYQAVVRETLRSVKASGEIKAQLSPESRTAIETQATLRCLCKLKYNASRHSQEVITWAQNVTEEINLALTAVLGLESGGLATQMSSVVLSRNRAFVCFDVYIEGCDHLIRAEIDSSCERPIYYVQKKEDTFLVRREPSMDAYVASRLLHIQSVDAGPRPYFIDESNPPVYDNGSRLEAPVDEELKELDCKAEKDCDDG</sequence>
<proteinExistence type="predicted"/>
<organism evidence="1">
    <name type="scientific">Mytilinidion resinicola</name>
    <dbReference type="NCBI Taxonomy" id="574789"/>
    <lineage>
        <taxon>Eukaryota</taxon>
        <taxon>Fungi</taxon>
        <taxon>Dikarya</taxon>
        <taxon>Ascomycota</taxon>
        <taxon>Pezizomycotina</taxon>
        <taxon>Dothideomycetes</taxon>
        <taxon>Pleosporomycetidae</taxon>
        <taxon>Mytilinidiales</taxon>
        <taxon>Mytilinidiaceae</taxon>
        <taxon>Mytilinidion</taxon>
    </lineage>
</organism>
<protein>
    <submittedName>
        <fullName evidence="1 3">Uncharacterized protein</fullName>
    </submittedName>
</protein>
<reference evidence="3" key="3">
    <citation type="submission" date="2025-04" db="UniProtKB">
        <authorList>
            <consortium name="RefSeq"/>
        </authorList>
    </citation>
    <scope>IDENTIFICATION</scope>
    <source>
        <strain evidence="3">CBS 304.34</strain>
    </source>
</reference>
<evidence type="ECO:0000313" key="2">
    <source>
        <dbReference type="Proteomes" id="UP000504636"/>
    </source>
</evidence>
<evidence type="ECO:0000313" key="1">
    <source>
        <dbReference type="EMBL" id="KAF2816468.1"/>
    </source>
</evidence>
<accession>A0A6A6Z6N2</accession>
<gene>
    <name evidence="1 3" type="ORF">BDZ99DRAFT_515058</name>
</gene>
<keyword evidence="2" id="KW-1185">Reference proteome</keyword>
<dbReference type="OrthoDB" id="3856898at2759"/>
<dbReference type="RefSeq" id="XP_033583432.1">
    <property type="nucleotide sequence ID" value="XM_033724939.1"/>
</dbReference>
<dbReference type="Proteomes" id="UP000504636">
    <property type="component" value="Unplaced"/>
</dbReference>
<dbReference type="GeneID" id="54465832"/>
<reference evidence="1 3" key="1">
    <citation type="journal article" date="2020" name="Stud. Mycol.">
        <title>101 Dothideomycetes genomes: a test case for predicting lifestyles and emergence of pathogens.</title>
        <authorList>
            <person name="Haridas S."/>
            <person name="Albert R."/>
            <person name="Binder M."/>
            <person name="Bloem J."/>
            <person name="Labutti K."/>
            <person name="Salamov A."/>
            <person name="Andreopoulos B."/>
            <person name="Baker S."/>
            <person name="Barry K."/>
            <person name="Bills G."/>
            <person name="Bluhm B."/>
            <person name="Cannon C."/>
            <person name="Castanera R."/>
            <person name="Culley D."/>
            <person name="Daum C."/>
            <person name="Ezra D."/>
            <person name="Gonzalez J."/>
            <person name="Henrissat B."/>
            <person name="Kuo A."/>
            <person name="Liang C."/>
            <person name="Lipzen A."/>
            <person name="Lutzoni F."/>
            <person name="Magnuson J."/>
            <person name="Mondo S."/>
            <person name="Nolan M."/>
            <person name="Ohm R."/>
            <person name="Pangilinan J."/>
            <person name="Park H.-J."/>
            <person name="Ramirez L."/>
            <person name="Alfaro M."/>
            <person name="Sun H."/>
            <person name="Tritt A."/>
            <person name="Yoshinaga Y."/>
            <person name="Zwiers L.-H."/>
            <person name="Turgeon B."/>
            <person name="Goodwin S."/>
            <person name="Spatafora J."/>
            <person name="Crous P."/>
            <person name="Grigoriev I."/>
        </authorList>
    </citation>
    <scope>NUCLEOTIDE SEQUENCE</scope>
    <source>
        <strain evidence="1 3">CBS 304.34</strain>
    </source>
</reference>
<dbReference type="AlphaFoldDB" id="A0A6A6Z6N2"/>